<keyword evidence="2" id="KW-1185">Reference proteome</keyword>
<evidence type="ECO:0008006" key="3">
    <source>
        <dbReference type="Google" id="ProtNLM"/>
    </source>
</evidence>
<dbReference type="OrthoDB" id="6079871at2"/>
<proteinExistence type="predicted"/>
<evidence type="ECO:0000313" key="2">
    <source>
        <dbReference type="Proteomes" id="UP000004931"/>
    </source>
</evidence>
<protein>
    <recommendedName>
        <fullName evidence="3">DUF4124 domain-containing protein</fullName>
    </recommendedName>
</protein>
<name>A0Y9V8_9GAMM</name>
<accession>A0Y9V8</accession>
<sequence>MNGFGKLVLVFLMVTVLFLPLVISGPSGRPIMTPNEWMPAMVGDVGWVDADVDSLRETEVAAEPASPGEIFRWQDESGQWRYSNQQRGPIVTPATDQLAELENVIEAAVTEGDNSSNIRSSDGLSTDSSLFFNTFSNRNYHET</sequence>
<dbReference type="EMBL" id="AAVT01000001">
    <property type="protein sequence ID" value="EAW32912.1"/>
    <property type="molecule type" value="Genomic_DNA"/>
</dbReference>
<comment type="caution">
    <text evidence="1">The sequence shown here is derived from an EMBL/GenBank/DDBJ whole genome shotgun (WGS) entry which is preliminary data.</text>
</comment>
<reference evidence="1 2" key="1">
    <citation type="journal article" date="2010" name="J. Bacteriol.">
        <title>Genome sequence of the oligotrophic marine Gammaproteobacterium HTCC2143, isolated from the Oregon Coast.</title>
        <authorList>
            <person name="Oh H.M."/>
            <person name="Kang I."/>
            <person name="Ferriera S."/>
            <person name="Giovannoni S.J."/>
            <person name="Cho J.C."/>
        </authorList>
    </citation>
    <scope>NUCLEOTIDE SEQUENCE [LARGE SCALE GENOMIC DNA]</scope>
    <source>
        <strain evidence="1 2">HTCC2143</strain>
    </source>
</reference>
<gene>
    <name evidence="1" type="ORF">GP2143_16691</name>
</gene>
<dbReference type="AlphaFoldDB" id="A0Y9V8"/>
<evidence type="ECO:0000313" key="1">
    <source>
        <dbReference type="EMBL" id="EAW32912.1"/>
    </source>
</evidence>
<dbReference type="STRING" id="247633.GP2143_16691"/>
<organism evidence="1 2">
    <name type="scientific">marine gamma proteobacterium HTCC2143</name>
    <dbReference type="NCBI Taxonomy" id="247633"/>
    <lineage>
        <taxon>Bacteria</taxon>
        <taxon>Pseudomonadati</taxon>
        <taxon>Pseudomonadota</taxon>
        <taxon>Gammaproteobacteria</taxon>
        <taxon>Cellvibrionales</taxon>
        <taxon>Spongiibacteraceae</taxon>
        <taxon>BD1-7 clade</taxon>
    </lineage>
</organism>
<dbReference type="Proteomes" id="UP000004931">
    <property type="component" value="Unassembled WGS sequence"/>
</dbReference>